<keyword evidence="7" id="KW-1185">Reference proteome</keyword>
<evidence type="ECO:0000313" key="7">
    <source>
        <dbReference type="Proteomes" id="UP000069906"/>
    </source>
</evidence>
<dbReference type="RefSeq" id="WP_050047491.1">
    <property type="nucleotide sequence ID" value="NZ_CP008874.1"/>
</dbReference>
<dbReference type="PROSITE" id="PS51146">
    <property type="entry name" value="KAIC"/>
    <property type="match status" value="1"/>
</dbReference>
<accession>A0A0F7PAK3</accession>
<dbReference type="AlphaFoldDB" id="A0A0F7PAK3"/>
<dbReference type="GO" id="GO:0005524">
    <property type="term" value="F:ATP binding"/>
    <property type="evidence" value="ECO:0007669"/>
    <property type="project" value="UniProtKB-KW"/>
</dbReference>
<dbReference type="PANTHER" id="PTHR43637">
    <property type="entry name" value="UPF0273 PROTEIN TM_0370"/>
    <property type="match status" value="1"/>
</dbReference>
<keyword evidence="1" id="KW-0547">Nucleotide-binding</keyword>
<feature type="domain" description="KaiC" evidence="3">
    <location>
        <begin position="1"/>
        <end position="230"/>
    </location>
</feature>
<reference evidence="5 6" key="3">
    <citation type="journal article" date="2016" name="Stand. Genomic Sci.">
        <title>Complete genome sequence of 'Halanaeroarchaeum sulfurireducens' M27-SA2, a sulfur-reducing and acetate-oxidizing haloarchaeon from the deep-sea hypersaline anoxic lake Medee.</title>
        <authorList>
            <person name="Messina E."/>
            <person name="Sorokin D.Y."/>
            <person name="Kublanov I.V."/>
            <person name="Toshchakov S."/>
            <person name="Lopatina A."/>
            <person name="Arcadi E."/>
            <person name="Smedile F."/>
            <person name="La Spada G."/>
            <person name="La Cono V."/>
            <person name="Yakimov M.M."/>
        </authorList>
    </citation>
    <scope>NUCLEOTIDE SEQUENCE [LARGE SCALE GENOMIC DNA]</scope>
    <source>
        <strain evidence="5 6">M27-SA2</strain>
    </source>
</reference>
<protein>
    <submittedName>
        <fullName evidence="4">RecA-superfamily ATPase</fullName>
    </submittedName>
</protein>
<proteinExistence type="predicted"/>
<evidence type="ECO:0000313" key="4">
    <source>
        <dbReference type="EMBL" id="AKH96644.1"/>
    </source>
</evidence>
<dbReference type="InterPro" id="IPR010624">
    <property type="entry name" value="KaiC_dom"/>
</dbReference>
<organism evidence="4 7">
    <name type="scientific">Halanaeroarchaeum sulfurireducens</name>
    <dbReference type="NCBI Taxonomy" id="1604004"/>
    <lineage>
        <taxon>Archaea</taxon>
        <taxon>Methanobacteriati</taxon>
        <taxon>Methanobacteriota</taxon>
        <taxon>Stenosarchaea group</taxon>
        <taxon>Halobacteria</taxon>
        <taxon>Halobacteriales</taxon>
        <taxon>Halobacteriaceae</taxon>
        <taxon>Halanaeroarchaeum</taxon>
    </lineage>
</organism>
<dbReference type="EMBL" id="CP008874">
    <property type="protein sequence ID" value="AKH96644.1"/>
    <property type="molecule type" value="Genomic_DNA"/>
</dbReference>
<dbReference type="Proteomes" id="UP000060390">
    <property type="component" value="Chromosome"/>
</dbReference>
<dbReference type="STRING" id="1604004.HLASA_0130"/>
<dbReference type="Pfam" id="PF06745">
    <property type="entry name" value="ATPase"/>
    <property type="match status" value="1"/>
</dbReference>
<dbReference type="OrthoDB" id="49590at2157"/>
<sequence length="230" mass="25351">MRVSTGCRGMDRLLDGGLPANRMYVISGPPGSGKTTFASQFITEGVRNDETSLYITMHETREELIQDMSSFDFGFEQAITGKNARFLNLTAEKARMSLTKYGTEGGLTNRVAAMIEENDVDRAVIDSTMLLSHFVEERESALTEFVTRLKQTDATIILISEMTDPSAYSDEHFLAHGVIFFHNFMEAGGMTRAAQIIKMRGTDIDCDMHAASFSSGGLAVHPDLKVDQVS</sequence>
<dbReference type="PANTHER" id="PTHR43637:SF1">
    <property type="entry name" value="UPF0273 PROTEIN TM_0370"/>
    <property type="match status" value="1"/>
</dbReference>
<name>A0A0F7PAK3_9EURY</name>
<dbReference type="KEGG" id="hsf:HLASA_0130"/>
<dbReference type="HOGENOM" id="CLU_023669_2_2_2"/>
<evidence type="ECO:0000313" key="5">
    <source>
        <dbReference type="EMBL" id="ALG81046.1"/>
    </source>
</evidence>
<dbReference type="Proteomes" id="UP000069906">
    <property type="component" value="Chromosome"/>
</dbReference>
<evidence type="ECO:0000256" key="2">
    <source>
        <dbReference type="ARBA" id="ARBA00022840"/>
    </source>
</evidence>
<dbReference type="KEGG" id="hsu:HLASF_0130"/>
<evidence type="ECO:0000313" key="6">
    <source>
        <dbReference type="Proteomes" id="UP000060390"/>
    </source>
</evidence>
<dbReference type="InterPro" id="IPR014774">
    <property type="entry name" value="KaiC-like_dom"/>
</dbReference>
<dbReference type="InterPro" id="IPR027417">
    <property type="entry name" value="P-loop_NTPase"/>
</dbReference>
<keyword evidence="2" id="KW-0067">ATP-binding</keyword>
<evidence type="ECO:0000259" key="3">
    <source>
        <dbReference type="PROSITE" id="PS51146"/>
    </source>
</evidence>
<dbReference type="SUPFAM" id="SSF52540">
    <property type="entry name" value="P-loop containing nucleoside triphosphate hydrolases"/>
    <property type="match status" value="1"/>
</dbReference>
<evidence type="ECO:0000256" key="1">
    <source>
        <dbReference type="ARBA" id="ARBA00022741"/>
    </source>
</evidence>
<reference evidence="4 7" key="1">
    <citation type="journal article" date="2015" name="ISME J.">
        <title>Elemental sulfur and acetate can support life of a novel strictly anaerobic haloarchaeon.</title>
        <authorList>
            <person name="Sorokin D.Y."/>
            <person name="Kublanov I.V."/>
            <person name="Gavrilov S.N."/>
            <person name="Rojo D."/>
            <person name="Roman P."/>
            <person name="Golyshin P.N."/>
            <person name="Slepak V.Z."/>
            <person name="Smedile F."/>
            <person name="Ferrer M."/>
            <person name="Messina E."/>
            <person name="La Cono V."/>
            <person name="Yakimov M.M."/>
        </authorList>
    </citation>
    <scope>NUCLEOTIDE SEQUENCE [LARGE SCALE GENOMIC DNA]</scope>
    <source>
        <strain evidence="4 7">HSR2</strain>
    </source>
</reference>
<dbReference type="PATRIC" id="fig|1604004.4.peg.141"/>
<dbReference type="Gene3D" id="3.40.50.300">
    <property type="entry name" value="P-loop containing nucleotide triphosphate hydrolases"/>
    <property type="match status" value="1"/>
</dbReference>
<dbReference type="GeneID" id="26009503"/>
<reference evidence="6" key="2">
    <citation type="submission" date="2015-05" db="EMBL/GenBank/DDBJ databases">
        <title>Complete genome sequence of Halanaeroarchaeum sulfurireducens type strain M27-SA2, a sulfate-reducer haloarchaeon from marine anoxic lake Medee.</title>
        <authorList>
            <person name="Messina E."/>
            <person name="Kublanov I.V."/>
            <person name="Toshchakov S."/>
            <person name="Arcadi E."/>
            <person name="La Spada G."/>
            <person name="La Cono V."/>
            <person name="Yakimov M.M."/>
        </authorList>
    </citation>
    <scope>NUCLEOTIDE SEQUENCE [LARGE SCALE GENOMIC DNA]</scope>
    <source>
        <strain evidence="6">M27-SA2</strain>
    </source>
</reference>
<dbReference type="EMBL" id="CP011564">
    <property type="protein sequence ID" value="ALG81046.1"/>
    <property type="molecule type" value="Genomic_DNA"/>
</dbReference>
<gene>
    <name evidence="4" type="primary">rad55</name>
    <name evidence="5" type="ORF">HLASA_0130</name>
    <name evidence="4" type="ORF">HLASF_0130</name>
</gene>